<evidence type="ECO:0000256" key="1">
    <source>
        <dbReference type="SAM" id="Phobius"/>
    </source>
</evidence>
<dbReference type="Proteomes" id="UP000020766">
    <property type="component" value="Unassembled WGS sequence"/>
</dbReference>
<keyword evidence="1" id="KW-1133">Transmembrane helix</keyword>
<name>A0A014NN33_9BURK</name>
<evidence type="ECO:0000313" key="2">
    <source>
        <dbReference type="EMBL" id="EXU80883.1"/>
    </source>
</evidence>
<keyword evidence="3" id="KW-1185">Reference proteome</keyword>
<proteinExistence type="predicted"/>
<keyword evidence="1" id="KW-0812">Transmembrane</keyword>
<reference evidence="2 3" key="1">
    <citation type="submission" date="2014-01" db="EMBL/GenBank/DDBJ databases">
        <title>Interspecies Systems Biology Uncovers Metabolites Affecting C. elegans Gene Expression and Life History Traits.</title>
        <authorList>
            <person name="Watson E."/>
            <person name="Macneil L.T."/>
            <person name="Ritter A.D."/>
            <person name="Yilmaz L.S."/>
            <person name="Rosebrock A.P."/>
            <person name="Caudy A.A."/>
            <person name="Walhout A.J."/>
        </authorList>
    </citation>
    <scope>NUCLEOTIDE SEQUENCE [LARGE SCALE GENOMIC DNA]</scope>
    <source>
        <strain evidence="2 3">DA1877</strain>
    </source>
</reference>
<dbReference type="InterPro" id="IPR047811">
    <property type="entry name" value="CytC_ox_assmbl_put"/>
</dbReference>
<sequence>MDDTMTKTTHRNAMDDRTEAWMLQRQRNARMGWILGSIAVAFFVGFVAKMALLGG</sequence>
<comment type="caution">
    <text evidence="2">The sequence shown here is derived from an EMBL/GenBank/DDBJ whole genome shotgun (WGS) entry which is preliminary data.</text>
</comment>
<dbReference type="AlphaFoldDB" id="A0A014NN33"/>
<gene>
    <name evidence="2" type="ORF">AX13_14730</name>
</gene>
<keyword evidence="1" id="KW-0472">Membrane</keyword>
<dbReference type="NCBIfam" id="NF038351">
    <property type="entry name" value="cyt_ox_assem_30"/>
    <property type="match status" value="1"/>
</dbReference>
<protein>
    <submittedName>
        <fullName evidence="2">Uncharacterized protein</fullName>
    </submittedName>
</protein>
<organism evidence="2 3">
    <name type="scientific">Comamonas aquatica DA1877</name>
    <dbReference type="NCBI Taxonomy" id="1457173"/>
    <lineage>
        <taxon>Bacteria</taxon>
        <taxon>Pseudomonadati</taxon>
        <taxon>Pseudomonadota</taxon>
        <taxon>Betaproteobacteria</taxon>
        <taxon>Burkholderiales</taxon>
        <taxon>Comamonadaceae</taxon>
        <taxon>Comamonas</taxon>
    </lineage>
</organism>
<dbReference type="PATRIC" id="fig|1457173.3.peg.1231"/>
<feature type="transmembrane region" description="Helical" evidence="1">
    <location>
        <begin position="32"/>
        <end position="52"/>
    </location>
</feature>
<evidence type="ECO:0000313" key="3">
    <source>
        <dbReference type="Proteomes" id="UP000020766"/>
    </source>
</evidence>
<accession>A0A014NN33</accession>
<dbReference type="EMBL" id="JBOK01000005">
    <property type="protein sequence ID" value="EXU80883.1"/>
    <property type="molecule type" value="Genomic_DNA"/>
</dbReference>